<evidence type="ECO:0000256" key="3">
    <source>
        <dbReference type="ARBA" id="ARBA00011209"/>
    </source>
</evidence>
<dbReference type="SUPFAM" id="SSF55681">
    <property type="entry name" value="Class II aaRS and biotin synthetases"/>
    <property type="match status" value="1"/>
</dbReference>
<evidence type="ECO:0000256" key="13">
    <source>
        <dbReference type="HAMAP-Rule" id="MF_00281"/>
    </source>
</evidence>
<evidence type="ECO:0000256" key="9">
    <source>
        <dbReference type="ARBA" id="ARBA00022842"/>
    </source>
</evidence>
<evidence type="ECO:0000313" key="17">
    <source>
        <dbReference type="Proteomes" id="UP000176101"/>
    </source>
</evidence>
<dbReference type="GO" id="GO:0005524">
    <property type="term" value="F:ATP binding"/>
    <property type="evidence" value="ECO:0007669"/>
    <property type="project" value="UniProtKB-UniRule"/>
</dbReference>
<protein>
    <recommendedName>
        <fullName evidence="13">Phenylalanine--tRNA ligase alpha subunit</fullName>
        <ecNumber evidence="13">6.1.1.20</ecNumber>
    </recommendedName>
    <alternativeName>
        <fullName evidence="13">Phenylalanyl-tRNA synthetase alpha subunit</fullName>
        <shortName evidence="13">PheRS</shortName>
    </alternativeName>
</protein>
<evidence type="ECO:0000256" key="11">
    <source>
        <dbReference type="ARBA" id="ARBA00023146"/>
    </source>
</evidence>
<dbReference type="GO" id="GO:0000049">
    <property type="term" value="F:tRNA binding"/>
    <property type="evidence" value="ECO:0007669"/>
    <property type="project" value="InterPro"/>
</dbReference>
<keyword evidence="7 13" id="KW-0547">Nucleotide-binding</keyword>
<keyword evidence="8 13" id="KW-0067">ATP-binding</keyword>
<dbReference type="InterPro" id="IPR010978">
    <property type="entry name" value="tRNA-bd_arm"/>
</dbReference>
<evidence type="ECO:0000256" key="6">
    <source>
        <dbReference type="ARBA" id="ARBA00022723"/>
    </source>
</evidence>
<accession>A0A1E7JYL2</accession>
<keyword evidence="5 13" id="KW-0436">Ligase</keyword>
<feature type="region of interest" description="Disordered" evidence="14">
    <location>
        <begin position="186"/>
        <end position="216"/>
    </location>
</feature>
<dbReference type="HAMAP" id="MF_00281">
    <property type="entry name" value="Phe_tRNA_synth_alpha1"/>
    <property type="match status" value="1"/>
</dbReference>
<proteinExistence type="inferred from homology"/>
<dbReference type="STRING" id="1075402.AN216_19210"/>
<dbReference type="PANTHER" id="PTHR11538">
    <property type="entry name" value="PHENYLALANYL-TRNA SYNTHETASE"/>
    <property type="match status" value="1"/>
</dbReference>
<dbReference type="PROSITE" id="PS50862">
    <property type="entry name" value="AA_TRNA_LIGASE_II"/>
    <property type="match status" value="1"/>
</dbReference>
<keyword evidence="11 13" id="KW-0030">Aminoacyl-tRNA synthetase</keyword>
<dbReference type="PATRIC" id="fig|1075402.3.peg.1283"/>
<sequence>MSAPNKSYDPVEVEALKPENVDLARDEALTAVAAAADLEALRAVKIAHAGDRSPLALANREIGALPPQAKAEAGKRVGQARGAVKQALATRQQELEAERDERVLVEETVDVTLPADRAPAGARHPLTTLSERIEDVFVAMGYEVAEGPEAEAEWFNFDALNIHADHPARSPQDTFFVRAPGAVREHDGAAAATPAATAPDAGAPQPGSGSAAGDSGIVLRTHTSPVQIRSLLARELPVYVICPGRVFRTDELDATHTPVFTQVELLAVDEGLTMADLKGTLDHMVQSLFGPGMRTRLRPDHFPFTEPSAEMDMVCYVCHGDSVGNPERPCRTCSSEGWIELGGCGMVNPRVLVACGVDPERYSGFAFGFGIERMLMFRHNVEDMRDMVEGDVRFTRPFGMEI</sequence>
<dbReference type="NCBIfam" id="TIGR00468">
    <property type="entry name" value="pheS"/>
    <property type="match status" value="1"/>
</dbReference>
<reference evidence="16 17" key="1">
    <citation type="journal article" date="2016" name="Front. Microbiol.">
        <title>Comparative Genomics Analysis of Streptomyces Species Reveals Their Adaptation to the Marine Environment and Their Diversity at the Genomic Level.</title>
        <authorList>
            <person name="Tian X."/>
            <person name="Zhang Z."/>
            <person name="Yang T."/>
            <person name="Chen M."/>
            <person name="Li J."/>
            <person name="Chen F."/>
            <person name="Yang J."/>
            <person name="Li W."/>
            <person name="Zhang B."/>
            <person name="Zhang Z."/>
            <person name="Wu J."/>
            <person name="Zhang C."/>
            <person name="Long L."/>
            <person name="Xiao J."/>
        </authorList>
    </citation>
    <scope>NUCLEOTIDE SEQUENCE [LARGE SCALE GENOMIC DNA]</scope>
    <source>
        <strain evidence="16 17">SCSIO 02100</strain>
    </source>
</reference>
<dbReference type="InterPro" id="IPR045864">
    <property type="entry name" value="aa-tRNA-synth_II/BPL/LPL"/>
</dbReference>
<dbReference type="Proteomes" id="UP000176101">
    <property type="component" value="Unassembled WGS sequence"/>
</dbReference>
<keyword evidence="17" id="KW-1185">Reference proteome</keyword>
<evidence type="ECO:0000256" key="10">
    <source>
        <dbReference type="ARBA" id="ARBA00022917"/>
    </source>
</evidence>
<dbReference type="Pfam" id="PF01409">
    <property type="entry name" value="tRNA-synt_2d"/>
    <property type="match status" value="1"/>
</dbReference>
<dbReference type="AlphaFoldDB" id="A0A1E7JYL2"/>
<feature type="compositionally biased region" description="Low complexity" evidence="14">
    <location>
        <begin position="189"/>
        <end position="216"/>
    </location>
</feature>
<dbReference type="GO" id="GO:0000287">
    <property type="term" value="F:magnesium ion binding"/>
    <property type="evidence" value="ECO:0007669"/>
    <property type="project" value="UniProtKB-UniRule"/>
</dbReference>
<dbReference type="EC" id="6.1.1.20" evidence="13"/>
<feature type="domain" description="Aminoacyl-transfer RNA synthetases class-II family profile" evidence="15">
    <location>
        <begin position="127"/>
        <end position="397"/>
    </location>
</feature>
<feature type="binding site" evidence="13">
    <location>
        <position position="306"/>
    </location>
    <ligand>
        <name>Mg(2+)</name>
        <dbReference type="ChEBI" id="CHEBI:18420"/>
        <note>shared with beta subunit</note>
    </ligand>
</feature>
<evidence type="ECO:0000256" key="2">
    <source>
        <dbReference type="ARBA" id="ARBA00010207"/>
    </source>
</evidence>
<keyword evidence="4 13" id="KW-0963">Cytoplasm</keyword>
<dbReference type="GO" id="GO:0006432">
    <property type="term" value="P:phenylalanyl-tRNA aminoacylation"/>
    <property type="evidence" value="ECO:0007669"/>
    <property type="project" value="UniProtKB-UniRule"/>
</dbReference>
<dbReference type="PANTHER" id="PTHR11538:SF41">
    <property type="entry name" value="PHENYLALANINE--TRNA LIGASE, MITOCHONDRIAL"/>
    <property type="match status" value="1"/>
</dbReference>
<evidence type="ECO:0000256" key="7">
    <source>
        <dbReference type="ARBA" id="ARBA00022741"/>
    </source>
</evidence>
<dbReference type="EMBL" id="LJGU01000135">
    <property type="protein sequence ID" value="OEU96754.1"/>
    <property type="molecule type" value="Genomic_DNA"/>
</dbReference>
<dbReference type="RefSeq" id="WP_070197922.1">
    <property type="nucleotide sequence ID" value="NZ_LJGU01000135.1"/>
</dbReference>
<keyword evidence="10 13" id="KW-0648">Protein biosynthesis</keyword>
<dbReference type="InterPro" id="IPR004188">
    <property type="entry name" value="Phe-tRNA_ligase_II_N"/>
</dbReference>
<evidence type="ECO:0000256" key="14">
    <source>
        <dbReference type="SAM" id="MobiDB-lite"/>
    </source>
</evidence>
<dbReference type="InterPro" id="IPR006195">
    <property type="entry name" value="aa-tRNA-synth_II"/>
</dbReference>
<dbReference type="GO" id="GO:0004826">
    <property type="term" value="F:phenylalanine-tRNA ligase activity"/>
    <property type="evidence" value="ECO:0007669"/>
    <property type="project" value="UniProtKB-UniRule"/>
</dbReference>
<comment type="similarity">
    <text evidence="2 13">Belongs to the class-II aminoacyl-tRNA synthetase family. Phe-tRNA synthetase alpha subunit type 1 subfamily.</text>
</comment>
<comment type="cofactor">
    <cofactor evidence="13">
        <name>Mg(2+)</name>
        <dbReference type="ChEBI" id="CHEBI:18420"/>
    </cofactor>
    <text evidence="13">Binds 2 magnesium ions per tetramer.</text>
</comment>
<evidence type="ECO:0000256" key="8">
    <source>
        <dbReference type="ARBA" id="ARBA00022840"/>
    </source>
</evidence>
<dbReference type="Gene3D" id="3.30.930.10">
    <property type="entry name" value="Bira Bifunctional Protein, Domain 2"/>
    <property type="match status" value="1"/>
</dbReference>
<comment type="catalytic activity">
    <reaction evidence="12 13">
        <text>tRNA(Phe) + L-phenylalanine + ATP = L-phenylalanyl-tRNA(Phe) + AMP + diphosphate + H(+)</text>
        <dbReference type="Rhea" id="RHEA:19413"/>
        <dbReference type="Rhea" id="RHEA-COMP:9668"/>
        <dbReference type="Rhea" id="RHEA-COMP:9699"/>
        <dbReference type="ChEBI" id="CHEBI:15378"/>
        <dbReference type="ChEBI" id="CHEBI:30616"/>
        <dbReference type="ChEBI" id="CHEBI:33019"/>
        <dbReference type="ChEBI" id="CHEBI:58095"/>
        <dbReference type="ChEBI" id="CHEBI:78442"/>
        <dbReference type="ChEBI" id="CHEBI:78531"/>
        <dbReference type="ChEBI" id="CHEBI:456215"/>
        <dbReference type="EC" id="6.1.1.20"/>
    </reaction>
</comment>
<evidence type="ECO:0000256" key="1">
    <source>
        <dbReference type="ARBA" id="ARBA00004496"/>
    </source>
</evidence>
<dbReference type="Pfam" id="PF02912">
    <property type="entry name" value="Phe_tRNA-synt_N"/>
    <property type="match status" value="1"/>
</dbReference>
<dbReference type="SUPFAM" id="SSF46589">
    <property type="entry name" value="tRNA-binding arm"/>
    <property type="match status" value="1"/>
</dbReference>
<evidence type="ECO:0000256" key="4">
    <source>
        <dbReference type="ARBA" id="ARBA00022490"/>
    </source>
</evidence>
<dbReference type="InterPro" id="IPR004529">
    <property type="entry name" value="Phe-tRNA-synth_IIc_asu"/>
</dbReference>
<dbReference type="InterPro" id="IPR022911">
    <property type="entry name" value="Phe_tRNA_ligase_alpha1_bac"/>
</dbReference>
<evidence type="ECO:0000313" key="16">
    <source>
        <dbReference type="EMBL" id="OEU96754.1"/>
    </source>
</evidence>
<evidence type="ECO:0000256" key="5">
    <source>
        <dbReference type="ARBA" id="ARBA00022598"/>
    </source>
</evidence>
<comment type="subcellular location">
    <subcellularLocation>
        <location evidence="1 13">Cytoplasm</location>
    </subcellularLocation>
</comment>
<organism evidence="16 17">
    <name type="scientific">Streptomyces oceani</name>
    <dbReference type="NCBI Taxonomy" id="1075402"/>
    <lineage>
        <taxon>Bacteria</taxon>
        <taxon>Bacillati</taxon>
        <taxon>Actinomycetota</taxon>
        <taxon>Actinomycetes</taxon>
        <taxon>Kitasatosporales</taxon>
        <taxon>Streptomycetaceae</taxon>
        <taxon>Streptomyces</taxon>
    </lineage>
</organism>
<keyword evidence="9 13" id="KW-0460">Magnesium</keyword>
<dbReference type="CDD" id="cd00496">
    <property type="entry name" value="PheRS_alpha_core"/>
    <property type="match status" value="1"/>
</dbReference>
<dbReference type="InterPro" id="IPR002319">
    <property type="entry name" value="Phenylalanyl-tRNA_Synthase"/>
</dbReference>
<dbReference type="GO" id="GO:0005737">
    <property type="term" value="C:cytoplasm"/>
    <property type="evidence" value="ECO:0007669"/>
    <property type="project" value="UniProtKB-SubCell"/>
</dbReference>
<comment type="subunit">
    <text evidence="3 13">Tetramer of two alpha and two beta subunits.</text>
</comment>
<name>A0A1E7JYL2_9ACTN</name>
<evidence type="ECO:0000256" key="12">
    <source>
        <dbReference type="ARBA" id="ARBA00049255"/>
    </source>
</evidence>
<comment type="caution">
    <text evidence="16">The sequence shown here is derived from an EMBL/GenBank/DDBJ whole genome shotgun (WGS) entry which is preliminary data.</text>
</comment>
<keyword evidence="6 13" id="KW-0479">Metal-binding</keyword>
<evidence type="ECO:0000259" key="15">
    <source>
        <dbReference type="PROSITE" id="PS50862"/>
    </source>
</evidence>
<gene>
    <name evidence="13" type="primary">pheS</name>
    <name evidence="16" type="ORF">AN216_19210</name>
</gene>
<dbReference type="OrthoDB" id="9800719at2"/>